<keyword evidence="1" id="KW-0812">Transmembrane</keyword>
<sequence>MRGRMFDGWPLPFLEVRAGVLLVVVCGARLAPVLAVVLMIVLGGGKGNVDGVQLAKWLEVYFEGGLEGDGGLSVEFEGGSRLRLN</sequence>
<feature type="transmembrane region" description="Helical" evidence="1">
    <location>
        <begin position="20"/>
        <end position="42"/>
    </location>
</feature>
<reference evidence="3" key="1">
    <citation type="journal article" date="2014" name="Proc. Natl. Acad. Sci. U.S.A.">
        <title>Extensive sampling of basidiomycete genomes demonstrates inadequacy of the white-rot/brown-rot paradigm for wood decay fungi.</title>
        <authorList>
            <person name="Riley R."/>
            <person name="Salamov A.A."/>
            <person name="Brown D.W."/>
            <person name="Nagy L.G."/>
            <person name="Floudas D."/>
            <person name="Held B.W."/>
            <person name="Levasseur A."/>
            <person name="Lombard V."/>
            <person name="Morin E."/>
            <person name="Otillar R."/>
            <person name="Lindquist E.A."/>
            <person name="Sun H."/>
            <person name="LaButti K.M."/>
            <person name="Schmutz J."/>
            <person name="Jabbour D."/>
            <person name="Luo H."/>
            <person name="Baker S.E."/>
            <person name="Pisabarro A.G."/>
            <person name="Walton J.D."/>
            <person name="Blanchette R.A."/>
            <person name="Henrissat B."/>
            <person name="Martin F."/>
            <person name="Cullen D."/>
            <person name="Hibbett D.S."/>
            <person name="Grigoriev I.V."/>
        </authorList>
    </citation>
    <scope>NUCLEOTIDE SEQUENCE [LARGE SCALE GENOMIC DNA]</scope>
    <source>
        <strain evidence="3">FD-172 SS1</strain>
    </source>
</reference>
<keyword evidence="1" id="KW-0472">Membrane</keyword>
<organism evidence="2 3">
    <name type="scientific">Botryobasidium botryosum (strain FD-172 SS1)</name>
    <dbReference type="NCBI Taxonomy" id="930990"/>
    <lineage>
        <taxon>Eukaryota</taxon>
        <taxon>Fungi</taxon>
        <taxon>Dikarya</taxon>
        <taxon>Basidiomycota</taxon>
        <taxon>Agaricomycotina</taxon>
        <taxon>Agaricomycetes</taxon>
        <taxon>Cantharellales</taxon>
        <taxon>Botryobasidiaceae</taxon>
        <taxon>Botryobasidium</taxon>
    </lineage>
</organism>
<dbReference type="Proteomes" id="UP000027195">
    <property type="component" value="Unassembled WGS sequence"/>
</dbReference>
<keyword evidence="1" id="KW-1133">Transmembrane helix</keyword>
<keyword evidence="3" id="KW-1185">Reference proteome</keyword>
<evidence type="ECO:0000313" key="2">
    <source>
        <dbReference type="EMBL" id="KDQ17104.1"/>
    </source>
</evidence>
<gene>
    <name evidence="2" type="ORF">BOTBODRAFT_225028</name>
</gene>
<dbReference type="InParanoid" id="A0A067MNH1"/>
<protein>
    <submittedName>
        <fullName evidence="2">Uncharacterized protein</fullName>
    </submittedName>
</protein>
<proteinExistence type="predicted"/>
<dbReference type="EMBL" id="KL198025">
    <property type="protein sequence ID" value="KDQ17104.1"/>
    <property type="molecule type" value="Genomic_DNA"/>
</dbReference>
<evidence type="ECO:0000256" key="1">
    <source>
        <dbReference type="SAM" id="Phobius"/>
    </source>
</evidence>
<accession>A0A067MNH1</accession>
<dbReference type="AlphaFoldDB" id="A0A067MNH1"/>
<name>A0A067MNH1_BOTB1</name>
<dbReference type="HOGENOM" id="CLU_2512318_0_0_1"/>
<evidence type="ECO:0000313" key="3">
    <source>
        <dbReference type="Proteomes" id="UP000027195"/>
    </source>
</evidence>